<evidence type="ECO:0000256" key="2">
    <source>
        <dbReference type="SAM" id="MobiDB-lite"/>
    </source>
</evidence>
<gene>
    <name evidence="4" type="ORF">GCM10010406_29900</name>
</gene>
<dbReference type="Gene3D" id="3.30.565.10">
    <property type="entry name" value="Histidine kinase-like ATPase, C-terminal domain"/>
    <property type="match status" value="1"/>
</dbReference>
<feature type="compositionally biased region" description="Low complexity" evidence="2">
    <location>
        <begin position="24"/>
        <end position="34"/>
    </location>
</feature>
<feature type="region of interest" description="Disordered" evidence="2">
    <location>
        <begin position="1"/>
        <end position="42"/>
    </location>
</feature>
<sequence length="201" mass="21056">MNQELSAPEETSALAAPTAPDRPAPQAEAALDAPPALPVPPAASAASAAPVLESAVRLSSTRRGARLARYLAVQQLERWGVPYTAPASVSVAAITAELAANAVTHGRMHDRDFRLRLVLMPSAVRVEVTDSRPDRLPLAAPQPPDPEAISGRGLLLVAALADRWGCHHGPAWAKTVWAEVDTATPRPGRSEAPCSGRSSHS</sequence>
<feature type="domain" description="Histidine kinase/HSP90-like ATPase" evidence="3">
    <location>
        <begin position="65"/>
        <end position="170"/>
    </location>
</feature>
<keyword evidence="1" id="KW-0723">Serine/threonine-protein kinase</keyword>
<evidence type="ECO:0000259" key="3">
    <source>
        <dbReference type="Pfam" id="PF13581"/>
    </source>
</evidence>
<protein>
    <recommendedName>
        <fullName evidence="3">Histidine kinase/HSP90-like ATPase domain-containing protein</fullName>
    </recommendedName>
</protein>
<accession>A0ABN3LWY5</accession>
<evidence type="ECO:0000313" key="4">
    <source>
        <dbReference type="EMBL" id="GAA2491820.1"/>
    </source>
</evidence>
<dbReference type="RefSeq" id="WP_344383686.1">
    <property type="nucleotide sequence ID" value="NZ_BAAATA010000015.1"/>
</dbReference>
<keyword evidence="5" id="KW-1185">Reference proteome</keyword>
<dbReference type="Proteomes" id="UP001501358">
    <property type="component" value="Unassembled WGS sequence"/>
</dbReference>
<dbReference type="PANTHER" id="PTHR35526:SF3">
    <property type="entry name" value="ANTI-SIGMA-F FACTOR RSBW"/>
    <property type="match status" value="1"/>
</dbReference>
<dbReference type="PANTHER" id="PTHR35526">
    <property type="entry name" value="ANTI-SIGMA-F FACTOR RSBW-RELATED"/>
    <property type="match status" value="1"/>
</dbReference>
<evidence type="ECO:0000313" key="5">
    <source>
        <dbReference type="Proteomes" id="UP001501358"/>
    </source>
</evidence>
<proteinExistence type="predicted"/>
<name>A0ABN3LWY5_9ACTN</name>
<dbReference type="EMBL" id="BAAATA010000015">
    <property type="protein sequence ID" value="GAA2491820.1"/>
    <property type="molecule type" value="Genomic_DNA"/>
</dbReference>
<reference evidence="4 5" key="1">
    <citation type="journal article" date="2019" name="Int. J. Syst. Evol. Microbiol.">
        <title>The Global Catalogue of Microorganisms (GCM) 10K type strain sequencing project: providing services to taxonomists for standard genome sequencing and annotation.</title>
        <authorList>
            <consortium name="The Broad Institute Genomics Platform"/>
            <consortium name="The Broad Institute Genome Sequencing Center for Infectious Disease"/>
            <person name="Wu L."/>
            <person name="Ma J."/>
        </authorList>
    </citation>
    <scope>NUCLEOTIDE SEQUENCE [LARGE SCALE GENOMIC DNA]</scope>
    <source>
        <strain evidence="4 5">JCM 6307</strain>
    </source>
</reference>
<dbReference type="InterPro" id="IPR036890">
    <property type="entry name" value="HATPase_C_sf"/>
</dbReference>
<keyword evidence="1" id="KW-0808">Transferase</keyword>
<comment type="caution">
    <text evidence="4">The sequence shown here is derived from an EMBL/GenBank/DDBJ whole genome shotgun (WGS) entry which is preliminary data.</text>
</comment>
<organism evidence="4 5">
    <name type="scientific">Streptomyces thermolineatus</name>
    <dbReference type="NCBI Taxonomy" id="44033"/>
    <lineage>
        <taxon>Bacteria</taxon>
        <taxon>Bacillati</taxon>
        <taxon>Actinomycetota</taxon>
        <taxon>Actinomycetes</taxon>
        <taxon>Kitasatosporales</taxon>
        <taxon>Streptomycetaceae</taxon>
        <taxon>Streptomyces</taxon>
    </lineage>
</organism>
<evidence type="ECO:0000256" key="1">
    <source>
        <dbReference type="ARBA" id="ARBA00022527"/>
    </source>
</evidence>
<dbReference type="CDD" id="cd16936">
    <property type="entry name" value="HATPase_RsbW-like"/>
    <property type="match status" value="1"/>
</dbReference>
<dbReference type="InterPro" id="IPR003594">
    <property type="entry name" value="HATPase_dom"/>
</dbReference>
<dbReference type="Pfam" id="PF13581">
    <property type="entry name" value="HATPase_c_2"/>
    <property type="match status" value="1"/>
</dbReference>
<dbReference type="InterPro" id="IPR050267">
    <property type="entry name" value="Anti-sigma-factor_SerPK"/>
</dbReference>
<keyword evidence="1" id="KW-0418">Kinase</keyword>